<protein>
    <submittedName>
        <fullName evidence="1">Uncharacterized protein</fullName>
    </submittedName>
</protein>
<gene>
    <name evidence="1" type="ORF">BDD21_1944</name>
</gene>
<evidence type="ECO:0000313" key="2">
    <source>
        <dbReference type="Proteomes" id="UP000274556"/>
    </source>
</evidence>
<dbReference type="Proteomes" id="UP000274556">
    <property type="component" value="Unassembled WGS sequence"/>
</dbReference>
<dbReference type="AlphaFoldDB" id="A0A495V870"/>
<evidence type="ECO:0000313" key="1">
    <source>
        <dbReference type="EMBL" id="RKT44557.1"/>
    </source>
</evidence>
<reference evidence="1 2" key="1">
    <citation type="submission" date="2018-10" db="EMBL/GenBank/DDBJ databases">
        <title>Genomic Encyclopedia of Archaeal and Bacterial Type Strains, Phase II (KMG-II): from individual species to whole genera.</title>
        <authorList>
            <person name="Goeker M."/>
        </authorList>
    </citation>
    <scope>NUCLEOTIDE SEQUENCE [LARGE SCALE GENOMIC DNA]</scope>
    <source>
        <strain evidence="1 2">DSM 235</strain>
    </source>
</reference>
<organism evidence="1 2">
    <name type="scientific">Thiocapsa rosea</name>
    <dbReference type="NCBI Taxonomy" id="69360"/>
    <lineage>
        <taxon>Bacteria</taxon>
        <taxon>Pseudomonadati</taxon>
        <taxon>Pseudomonadota</taxon>
        <taxon>Gammaproteobacteria</taxon>
        <taxon>Chromatiales</taxon>
        <taxon>Chromatiaceae</taxon>
        <taxon>Thiocapsa</taxon>
    </lineage>
</organism>
<dbReference type="EMBL" id="RBXL01000001">
    <property type="protein sequence ID" value="RKT44557.1"/>
    <property type="molecule type" value="Genomic_DNA"/>
</dbReference>
<proteinExistence type="predicted"/>
<comment type="caution">
    <text evidence="1">The sequence shown here is derived from an EMBL/GenBank/DDBJ whole genome shotgun (WGS) entry which is preliminary data.</text>
</comment>
<accession>A0A495V870</accession>
<name>A0A495V870_9GAMM</name>
<sequence>MHPMSSSLENEHLALGAVYNPMFDNAQTGGR</sequence>
<keyword evidence="2" id="KW-1185">Reference proteome</keyword>